<accession>A0ACC2VTB7</accession>
<name>A0ACC2VTB7_9TREE</name>
<evidence type="ECO:0000313" key="2">
    <source>
        <dbReference type="Proteomes" id="UP001241377"/>
    </source>
</evidence>
<dbReference type="EMBL" id="JASBWR010000053">
    <property type="protein sequence ID" value="KAJ9102135.1"/>
    <property type="molecule type" value="Genomic_DNA"/>
</dbReference>
<keyword evidence="2" id="KW-1185">Reference proteome</keyword>
<evidence type="ECO:0000313" key="1">
    <source>
        <dbReference type="EMBL" id="KAJ9102135.1"/>
    </source>
</evidence>
<dbReference type="Proteomes" id="UP001241377">
    <property type="component" value="Unassembled WGS sequence"/>
</dbReference>
<gene>
    <name evidence="1" type="ORF">QFC19_004871</name>
</gene>
<reference evidence="1" key="1">
    <citation type="submission" date="2023-04" db="EMBL/GenBank/DDBJ databases">
        <title>Draft Genome sequencing of Naganishia species isolated from polar environments using Oxford Nanopore Technology.</title>
        <authorList>
            <person name="Leo P."/>
            <person name="Venkateswaran K."/>
        </authorList>
    </citation>
    <scope>NUCLEOTIDE SEQUENCE</scope>
    <source>
        <strain evidence="1">MNA-CCFEE 5261</strain>
    </source>
</reference>
<comment type="caution">
    <text evidence="1">The sequence shown here is derived from an EMBL/GenBank/DDBJ whole genome shotgun (WGS) entry which is preliminary data.</text>
</comment>
<sequence length="167" mass="19422">MYQKYTLGFIRCPETNQVLLLNREKLPWMGRWNGVGGKLDADETPLQCIIRETLEETGLNVDSYIDRGVLLWNVDGEDKGGVHLFTADISRQQLEKYPTPIRYCHEGVLDWKNLDWVLHEENTGVVDNIKIMFRDVFDAQLQAVFTSKYSNNFLISFVYYPQGQLIK</sequence>
<organism evidence="1 2">
    <name type="scientific">Naganishia cerealis</name>
    <dbReference type="NCBI Taxonomy" id="610337"/>
    <lineage>
        <taxon>Eukaryota</taxon>
        <taxon>Fungi</taxon>
        <taxon>Dikarya</taxon>
        <taxon>Basidiomycota</taxon>
        <taxon>Agaricomycotina</taxon>
        <taxon>Tremellomycetes</taxon>
        <taxon>Filobasidiales</taxon>
        <taxon>Filobasidiaceae</taxon>
        <taxon>Naganishia</taxon>
    </lineage>
</organism>
<protein>
    <submittedName>
        <fullName evidence="1">Uncharacterized protein</fullName>
    </submittedName>
</protein>
<proteinExistence type="predicted"/>